<organism evidence="9 10">
    <name type="scientific">Erythroxylum novogranatense</name>
    <dbReference type="NCBI Taxonomy" id="1862640"/>
    <lineage>
        <taxon>Eukaryota</taxon>
        <taxon>Viridiplantae</taxon>
        <taxon>Streptophyta</taxon>
        <taxon>Embryophyta</taxon>
        <taxon>Tracheophyta</taxon>
        <taxon>Spermatophyta</taxon>
        <taxon>Magnoliopsida</taxon>
        <taxon>eudicotyledons</taxon>
        <taxon>Gunneridae</taxon>
        <taxon>Pentapetalae</taxon>
        <taxon>rosids</taxon>
        <taxon>fabids</taxon>
        <taxon>Malpighiales</taxon>
        <taxon>Erythroxylaceae</taxon>
        <taxon>Erythroxylum</taxon>
    </lineage>
</organism>
<dbReference type="PANTHER" id="PTHR45650">
    <property type="entry name" value="GDSL-LIKE LIPASE/ACYLHYDROLASE-RELATED"/>
    <property type="match status" value="1"/>
</dbReference>
<dbReference type="InterPro" id="IPR001087">
    <property type="entry name" value="GDSL"/>
</dbReference>
<comment type="similarity">
    <text evidence="2">Belongs to the 'GDSL' lipolytic enzyme family.</text>
</comment>
<evidence type="ECO:0000256" key="8">
    <source>
        <dbReference type="SAM" id="SignalP"/>
    </source>
</evidence>
<dbReference type="PANTHER" id="PTHR45650:SF75">
    <property type="entry name" value="GDSL-LIKE LIPASE_ACYLHYDROLASE"/>
    <property type="match status" value="1"/>
</dbReference>
<dbReference type="Proteomes" id="UP001159364">
    <property type="component" value="Linkage Group LG06"/>
</dbReference>
<dbReference type="EMBL" id="JAIWQS010000006">
    <property type="protein sequence ID" value="KAJ8762024.1"/>
    <property type="molecule type" value="Genomic_DNA"/>
</dbReference>
<evidence type="ECO:0000313" key="10">
    <source>
        <dbReference type="Proteomes" id="UP001159364"/>
    </source>
</evidence>
<dbReference type="GO" id="GO:0016042">
    <property type="term" value="P:lipid catabolic process"/>
    <property type="evidence" value="ECO:0007669"/>
    <property type="project" value="UniProtKB-KW"/>
</dbReference>
<dbReference type="InterPro" id="IPR051238">
    <property type="entry name" value="GDSL_esterase/lipase"/>
</dbReference>
<dbReference type="Gene3D" id="3.40.50.1110">
    <property type="entry name" value="SGNH hydrolase"/>
    <property type="match status" value="1"/>
</dbReference>
<evidence type="ECO:0008006" key="11">
    <source>
        <dbReference type="Google" id="ProtNLM"/>
    </source>
</evidence>
<dbReference type="SUPFAM" id="SSF52266">
    <property type="entry name" value="SGNH hydrolase"/>
    <property type="match status" value="1"/>
</dbReference>
<keyword evidence="5" id="KW-0378">Hydrolase</keyword>
<evidence type="ECO:0000256" key="1">
    <source>
        <dbReference type="ARBA" id="ARBA00004613"/>
    </source>
</evidence>
<dbReference type="CDD" id="cd01837">
    <property type="entry name" value="SGNH_plant_lipase_like"/>
    <property type="match status" value="1"/>
</dbReference>
<comment type="caution">
    <text evidence="9">The sequence shown here is derived from an EMBL/GenBank/DDBJ whole genome shotgun (WGS) entry which is preliminary data.</text>
</comment>
<dbReference type="AlphaFoldDB" id="A0AAV8T6U6"/>
<evidence type="ECO:0000313" key="9">
    <source>
        <dbReference type="EMBL" id="KAJ8762024.1"/>
    </source>
</evidence>
<name>A0AAV8T6U6_9ROSI</name>
<evidence type="ECO:0000256" key="5">
    <source>
        <dbReference type="ARBA" id="ARBA00022801"/>
    </source>
</evidence>
<reference evidence="9 10" key="1">
    <citation type="submission" date="2021-09" db="EMBL/GenBank/DDBJ databases">
        <title>Genomic insights and catalytic innovation underlie evolution of tropane alkaloids biosynthesis.</title>
        <authorList>
            <person name="Wang Y.-J."/>
            <person name="Tian T."/>
            <person name="Huang J.-P."/>
            <person name="Huang S.-X."/>
        </authorList>
    </citation>
    <scope>NUCLEOTIDE SEQUENCE [LARGE SCALE GENOMIC DNA]</scope>
    <source>
        <strain evidence="9">KIB-2018</strain>
        <tissue evidence="9">Leaf</tissue>
    </source>
</reference>
<gene>
    <name evidence="9" type="ORF">K2173_006626</name>
</gene>
<dbReference type="GO" id="GO:0016788">
    <property type="term" value="F:hydrolase activity, acting on ester bonds"/>
    <property type="evidence" value="ECO:0007669"/>
    <property type="project" value="InterPro"/>
</dbReference>
<sequence>MVGYEMKQWWVVVLLMVSLRAQHFVNAEPTVPCYFIFGDSLSDNGNNNDLNTLAKANYYPYGVDHPDGASGRFTNGKNVPDLLAESLGFEQPIPPFATAQDNMKGVNYASGSAGILRITGHHLGACISLEQQLQSHQVTISSMVEKLGNDSTLNHLNQCLYTVGMGSNDYINNYFDKENYNTSQMYQLDAYSELLIQEYSKQLRELYSQGARKIAIIGLGLIGCIPRFRPTDDGFGNGGCVEEMNKGATIFNNHLKSLVDDLNSELKDAHFIYINFYAMGQGDPRPLGFKVLSSPCCKLREDGQCKEGEVPCENRNEYIFWDSFHPTEASSRVTAARAYKAFLRSDTYPMDIHHLVKLDPQLSKPSS</sequence>
<dbReference type="GO" id="GO:0005576">
    <property type="term" value="C:extracellular region"/>
    <property type="evidence" value="ECO:0007669"/>
    <property type="project" value="UniProtKB-SubCell"/>
</dbReference>
<evidence type="ECO:0000256" key="7">
    <source>
        <dbReference type="ARBA" id="ARBA00023098"/>
    </source>
</evidence>
<feature type="signal peptide" evidence="8">
    <location>
        <begin position="1"/>
        <end position="27"/>
    </location>
</feature>
<dbReference type="InterPro" id="IPR036514">
    <property type="entry name" value="SGNH_hydro_sf"/>
</dbReference>
<keyword evidence="7" id="KW-0443">Lipid metabolism</keyword>
<evidence type="ECO:0000256" key="3">
    <source>
        <dbReference type="ARBA" id="ARBA00022525"/>
    </source>
</evidence>
<proteinExistence type="inferred from homology"/>
<accession>A0AAV8T6U6</accession>
<keyword evidence="10" id="KW-1185">Reference proteome</keyword>
<keyword evidence="3" id="KW-0964">Secreted</keyword>
<protein>
    <recommendedName>
        <fullName evidence="11">GDSL esterase/lipase</fullName>
    </recommendedName>
</protein>
<feature type="chain" id="PRO_5043933710" description="GDSL esterase/lipase" evidence="8">
    <location>
        <begin position="28"/>
        <end position="367"/>
    </location>
</feature>
<keyword evidence="6" id="KW-0442">Lipid degradation</keyword>
<evidence type="ECO:0000256" key="4">
    <source>
        <dbReference type="ARBA" id="ARBA00022729"/>
    </source>
</evidence>
<dbReference type="InterPro" id="IPR035669">
    <property type="entry name" value="SGNH_plant_lipase-like"/>
</dbReference>
<evidence type="ECO:0000256" key="2">
    <source>
        <dbReference type="ARBA" id="ARBA00008668"/>
    </source>
</evidence>
<evidence type="ECO:0000256" key="6">
    <source>
        <dbReference type="ARBA" id="ARBA00022963"/>
    </source>
</evidence>
<comment type="subcellular location">
    <subcellularLocation>
        <location evidence="1">Secreted</location>
    </subcellularLocation>
</comment>
<keyword evidence="4 8" id="KW-0732">Signal</keyword>
<dbReference type="Pfam" id="PF00657">
    <property type="entry name" value="Lipase_GDSL"/>
    <property type="match status" value="1"/>
</dbReference>